<evidence type="ECO:0000256" key="1">
    <source>
        <dbReference type="ARBA" id="ARBA00005896"/>
    </source>
</evidence>
<evidence type="ECO:0000256" key="3">
    <source>
        <dbReference type="ARBA" id="ARBA00022964"/>
    </source>
</evidence>
<name>A0A6J7GC03_9ZZZZ</name>
<dbReference type="EMBL" id="CAEZYR010000029">
    <property type="protein sequence ID" value="CAB4739166.1"/>
    <property type="molecule type" value="Genomic_DNA"/>
</dbReference>
<dbReference type="GO" id="GO:0000908">
    <property type="term" value="F:taurine dioxygenase activity"/>
    <property type="evidence" value="ECO:0007669"/>
    <property type="project" value="TreeGrafter"/>
</dbReference>
<dbReference type="PANTHER" id="PTHR30468">
    <property type="entry name" value="ALPHA-KETOGLUTARATE-DEPENDENT SULFONATE DIOXYGENASE"/>
    <property type="match status" value="1"/>
</dbReference>
<dbReference type="EMBL" id="CAFBOS010000083">
    <property type="protein sequence ID" value="CAB4998370.1"/>
    <property type="molecule type" value="Genomic_DNA"/>
</dbReference>
<accession>A0A6J7GC03</accession>
<evidence type="ECO:0000313" key="8">
    <source>
        <dbReference type="EMBL" id="CAB4819639.1"/>
    </source>
</evidence>
<evidence type="ECO:0000256" key="4">
    <source>
        <dbReference type="ARBA" id="ARBA00023002"/>
    </source>
</evidence>
<evidence type="ECO:0000256" key="2">
    <source>
        <dbReference type="ARBA" id="ARBA00022723"/>
    </source>
</evidence>
<sequence>MLVRTNAGPKVMNRLGSGESPFVPTRFALRPQSRTLGALVEGVDLCRPCEPALHAELASALREWKVLFFRDQHLTAQEQGSFVAQWGDLTDDQLTGGVPSPNPADNVVVFTRDAQTVGLENGWHSDGTFRPMPTMGTMLQAIEVPEVGGDTVFADMAAAYDNLPDDTRNFLEGRTARHDWSLGAYAAKYGADLARLQAEVPPIRHPVVVRHPVTDRPTLFVNRMFTASIDGLTPDESDELLDRLCRQADLPEVQCRFHWEPGSVAFWDNIAVQHYGVNDYYPERRVMARATYFSREHDALVAW</sequence>
<dbReference type="InterPro" id="IPR042098">
    <property type="entry name" value="TauD-like_sf"/>
</dbReference>
<organism evidence="9">
    <name type="scientific">freshwater metagenome</name>
    <dbReference type="NCBI Taxonomy" id="449393"/>
    <lineage>
        <taxon>unclassified sequences</taxon>
        <taxon>metagenomes</taxon>
        <taxon>ecological metagenomes</taxon>
    </lineage>
</organism>
<keyword evidence="2" id="KW-0479">Metal-binding</keyword>
<feature type="domain" description="TauD/TfdA-like" evidence="6">
    <location>
        <begin position="34"/>
        <end position="291"/>
    </location>
</feature>
<dbReference type="InterPro" id="IPR003819">
    <property type="entry name" value="TauD/TfdA-like"/>
</dbReference>
<proteinExistence type="inferred from homology"/>
<dbReference type="Gene3D" id="3.60.130.10">
    <property type="entry name" value="Clavaminate synthase-like"/>
    <property type="match status" value="1"/>
</dbReference>
<evidence type="ECO:0000259" key="6">
    <source>
        <dbReference type="Pfam" id="PF02668"/>
    </source>
</evidence>
<dbReference type="GO" id="GO:0005737">
    <property type="term" value="C:cytoplasm"/>
    <property type="evidence" value="ECO:0007669"/>
    <property type="project" value="TreeGrafter"/>
</dbReference>
<dbReference type="PANTHER" id="PTHR30468:SF1">
    <property type="entry name" value="ALPHA-KETOGLUTARATE-DEPENDENT SULFONATE DIOXYGENASE"/>
    <property type="match status" value="1"/>
</dbReference>
<comment type="similarity">
    <text evidence="1">Belongs to the TfdA dioxygenase family.</text>
</comment>
<protein>
    <submittedName>
        <fullName evidence="9">Unannotated protein</fullName>
    </submittedName>
</protein>
<dbReference type="AlphaFoldDB" id="A0A6J7GC03"/>
<dbReference type="Pfam" id="PF02668">
    <property type="entry name" value="TauD"/>
    <property type="match status" value="1"/>
</dbReference>
<keyword evidence="3" id="KW-0223">Dioxygenase</keyword>
<evidence type="ECO:0000256" key="5">
    <source>
        <dbReference type="ARBA" id="ARBA00023004"/>
    </source>
</evidence>
<evidence type="ECO:0000313" key="10">
    <source>
        <dbReference type="EMBL" id="CAB4998370.1"/>
    </source>
</evidence>
<dbReference type="EMBL" id="CAFBMH010000032">
    <property type="protein sequence ID" value="CAB4905831.1"/>
    <property type="molecule type" value="Genomic_DNA"/>
</dbReference>
<dbReference type="EMBL" id="CAFABA010000016">
    <property type="protein sequence ID" value="CAB4819639.1"/>
    <property type="molecule type" value="Genomic_DNA"/>
</dbReference>
<dbReference type="GO" id="GO:0006790">
    <property type="term" value="P:sulfur compound metabolic process"/>
    <property type="evidence" value="ECO:0007669"/>
    <property type="project" value="TreeGrafter"/>
</dbReference>
<keyword evidence="4" id="KW-0560">Oxidoreductase</keyword>
<dbReference type="InterPro" id="IPR051323">
    <property type="entry name" value="AtsK-like"/>
</dbReference>
<evidence type="ECO:0000313" key="9">
    <source>
        <dbReference type="EMBL" id="CAB4905831.1"/>
    </source>
</evidence>
<dbReference type="GO" id="GO:0046872">
    <property type="term" value="F:metal ion binding"/>
    <property type="evidence" value="ECO:0007669"/>
    <property type="project" value="UniProtKB-KW"/>
</dbReference>
<reference evidence="9" key="1">
    <citation type="submission" date="2020-05" db="EMBL/GenBank/DDBJ databases">
        <authorList>
            <person name="Chiriac C."/>
            <person name="Salcher M."/>
            <person name="Ghai R."/>
            <person name="Kavagutti S V."/>
        </authorList>
    </citation>
    <scope>NUCLEOTIDE SEQUENCE</scope>
</reference>
<dbReference type="SUPFAM" id="SSF51197">
    <property type="entry name" value="Clavaminate synthase-like"/>
    <property type="match status" value="1"/>
</dbReference>
<keyword evidence="5" id="KW-0408">Iron</keyword>
<gene>
    <name evidence="7" type="ORF">UFOPK2754_01036</name>
    <name evidence="8" type="ORF">UFOPK3139_00618</name>
    <name evidence="9" type="ORF">UFOPK3543_01133</name>
    <name evidence="10" type="ORF">UFOPK3967_01470</name>
</gene>
<evidence type="ECO:0000313" key="7">
    <source>
        <dbReference type="EMBL" id="CAB4739166.1"/>
    </source>
</evidence>